<sequence length="118" mass="12454">MGRGGAGNVIPGQHSEHYIFEAEDKERSAHPSAPALHSTGRGGQANIVGTTAPHIENARRTPPPEYQSSGRGGVGNFRAHLQASGPQDVVDKVTSLGSFLQRVQSGSRPRPDGDHDPQ</sequence>
<name>A0ACB8SRW2_9AGAM</name>
<reference evidence="1" key="2">
    <citation type="journal article" date="2022" name="New Phytol.">
        <title>Evolutionary transition to the ectomycorrhizal habit in the genomes of a hyperdiverse lineage of mushroom-forming fungi.</title>
        <authorList>
            <person name="Looney B."/>
            <person name="Miyauchi S."/>
            <person name="Morin E."/>
            <person name="Drula E."/>
            <person name="Courty P.E."/>
            <person name="Kohler A."/>
            <person name="Kuo A."/>
            <person name="LaButti K."/>
            <person name="Pangilinan J."/>
            <person name="Lipzen A."/>
            <person name="Riley R."/>
            <person name="Andreopoulos W."/>
            <person name="He G."/>
            <person name="Johnson J."/>
            <person name="Nolan M."/>
            <person name="Tritt A."/>
            <person name="Barry K.W."/>
            <person name="Grigoriev I.V."/>
            <person name="Nagy L.G."/>
            <person name="Hibbett D."/>
            <person name="Henrissat B."/>
            <person name="Matheny P.B."/>
            <person name="Labbe J."/>
            <person name="Martin F.M."/>
        </authorList>
    </citation>
    <scope>NUCLEOTIDE SEQUENCE</scope>
    <source>
        <strain evidence="1">HHB10654</strain>
    </source>
</reference>
<gene>
    <name evidence="1" type="ORF">BV25DRAFT_1829122</name>
</gene>
<protein>
    <submittedName>
        <fullName evidence="1">Uncharacterized protein</fullName>
    </submittedName>
</protein>
<organism evidence="1 2">
    <name type="scientific">Artomyces pyxidatus</name>
    <dbReference type="NCBI Taxonomy" id="48021"/>
    <lineage>
        <taxon>Eukaryota</taxon>
        <taxon>Fungi</taxon>
        <taxon>Dikarya</taxon>
        <taxon>Basidiomycota</taxon>
        <taxon>Agaricomycotina</taxon>
        <taxon>Agaricomycetes</taxon>
        <taxon>Russulales</taxon>
        <taxon>Auriscalpiaceae</taxon>
        <taxon>Artomyces</taxon>
    </lineage>
</organism>
<dbReference type="Proteomes" id="UP000814140">
    <property type="component" value="Unassembled WGS sequence"/>
</dbReference>
<comment type="caution">
    <text evidence="1">The sequence shown here is derived from an EMBL/GenBank/DDBJ whole genome shotgun (WGS) entry which is preliminary data.</text>
</comment>
<keyword evidence="2" id="KW-1185">Reference proteome</keyword>
<evidence type="ECO:0000313" key="1">
    <source>
        <dbReference type="EMBL" id="KAI0059334.1"/>
    </source>
</evidence>
<dbReference type="EMBL" id="MU277227">
    <property type="protein sequence ID" value="KAI0059334.1"/>
    <property type="molecule type" value="Genomic_DNA"/>
</dbReference>
<proteinExistence type="predicted"/>
<accession>A0ACB8SRW2</accession>
<evidence type="ECO:0000313" key="2">
    <source>
        <dbReference type="Proteomes" id="UP000814140"/>
    </source>
</evidence>
<reference evidence="1" key="1">
    <citation type="submission" date="2021-03" db="EMBL/GenBank/DDBJ databases">
        <authorList>
            <consortium name="DOE Joint Genome Institute"/>
            <person name="Ahrendt S."/>
            <person name="Looney B.P."/>
            <person name="Miyauchi S."/>
            <person name="Morin E."/>
            <person name="Drula E."/>
            <person name="Courty P.E."/>
            <person name="Chicoki N."/>
            <person name="Fauchery L."/>
            <person name="Kohler A."/>
            <person name="Kuo A."/>
            <person name="Labutti K."/>
            <person name="Pangilinan J."/>
            <person name="Lipzen A."/>
            <person name="Riley R."/>
            <person name="Andreopoulos W."/>
            <person name="He G."/>
            <person name="Johnson J."/>
            <person name="Barry K.W."/>
            <person name="Grigoriev I.V."/>
            <person name="Nagy L."/>
            <person name="Hibbett D."/>
            <person name="Henrissat B."/>
            <person name="Matheny P.B."/>
            <person name="Labbe J."/>
            <person name="Martin F."/>
        </authorList>
    </citation>
    <scope>NUCLEOTIDE SEQUENCE</scope>
    <source>
        <strain evidence="1">HHB10654</strain>
    </source>
</reference>